<feature type="non-terminal residue" evidence="3">
    <location>
        <position position="284"/>
    </location>
</feature>
<dbReference type="Proteomes" id="UP000044602">
    <property type="component" value="Unassembled WGS sequence"/>
</dbReference>
<dbReference type="EMBL" id="CVQH01011669">
    <property type="protein sequence ID" value="CRK20494.1"/>
    <property type="molecule type" value="Genomic_DNA"/>
</dbReference>
<dbReference type="PANTHER" id="PTHR48081:SF6">
    <property type="entry name" value="PEPTIDASE S9 PROLYL OLIGOPEPTIDASE CATALYTIC DOMAIN-CONTAINING PROTEIN"/>
    <property type="match status" value="1"/>
</dbReference>
<dbReference type="AlphaFoldDB" id="A0A0G4KUJ0"/>
<dbReference type="InterPro" id="IPR049492">
    <property type="entry name" value="BD-FAE-like_dom"/>
</dbReference>
<sequence>MGISAAFAADSEWPLWDDEPLDGAFEIDLPGGVIDQGVVSSVTRPWLFGYKPKTSNGRAILILGGGGYVELMAGKEGVVVARWLASLGFEAFVLVHRFPTAATGPQAPIDDARQALRLIRNRADMPKGLAVCGLSSGGHLGSALLAEYPASWVSTAGAPVPKLDFAIIGYGPISTNAVGHTIIPNKAPLEPPAKQALYDTVIPDQQLSNLAPPTFIVYSNNDSVVPMVNAYRLAQSIQAAGGSVELHVFADAPHGFALDTGAEVPVSRWPSLCEAWLRQLGVLE</sequence>
<protein>
    <recommendedName>
        <fullName evidence="2">BD-FAE-like domain-containing protein</fullName>
    </recommendedName>
</protein>
<evidence type="ECO:0000256" key="1">
    <source>
        <dbReference type="ARBA" id="ARBA00022801"/>
    </source>
</evidence>
<gene>
    <name evidence="4" type="ORF">BN1708_012885</name>
    <name evidence="3" type="ORF">BN1723_010046</name>
</gene>
<proteinExistence type="predicted"/>
<dbReference type="InterPro" id="IPR050300">
    <property type="entry name" value="GDXG_lipolytic_enzyme"/>
</dbReference>
<evidence type="ECO:0000313" key="6">
    <source>
        <dbReference type="Proteomes" id="UP000045706"/>
    </source>
</evidence>
<keyword evidence="1" id="KW-0378">Hydrolase</keyword>
<dbReference type="EMBL" id="CVQI01004113">
    <property type="protein sequence ID" value="CRK13463.1"/>
    <property type="molecule type" value="Genomic_DNA"/>
</dbReference>
<dbReference type="SUPFAM" id="SSF53474">
    <property type="entry name" value="alpha/beta-Hydrolases"/>
    <property type="match status" value="1"/>
</dbReference>
<feature type="domain" description="BD-FAE-like" evidence="2">
    <location>
        <begin position="58"/>
        <end position="235"/>
    </location>
</feature>
<organism evidence="3 6">
    <name type="scientific">Verticillium longisporum</name>
    <name type="common">Verticillium dahliae var. longisporum</name>
    <dbReference type="NCBI Taxonomy" id="100787"/>
    <lineage>
        <taxon>Eukaryota</taxon>
        <taxon>Fungi</taxon>
        <taxon>Dikarya</taxon>
        <taxon>Ascomycota</taxon>
        <taxon>Pezizomycotina</taxon>
        <taxon>Sordariomycetes</taxon>
        <taxon>Hypocreomycetidae</taxon>
        <taxon>Glomerellales</taxon>
        <taxon>Plectosphaerellaceae</taxon>
        <taxon>Verticillium</taxon>
    </lineage>
</organism>
<dbReference type="GO" id="GO:0016787">
    <property type="term" value="F:hydrolase activity"/>
    <property type="evidence" value="ECO:0007669"/>
    <property type="project" value="UniProtKB-KW"/>
</dbReference>
<dbReference type="InterPro" id="IPR029058">
    <property type="entry name" value="AB_hydrolase_fold"/>
</dbReference>
<evidence type="ECO:0000313" key="3">
    <source>
        <dbReference type="EMBL" id="CRK13463.1"/>
    </source>
</evidence>
<evidence type="ECO:0000313" key="4">
    <source>
        <dbReference type="EMBL" id="CRK20494.1"/>
    </source>
</evidence>
<dbReference type="Proteomes" id="UP000045706">
    <property type="component" value="Unassembled WGS sequence"/>
</dbReference>
<name>A0A0G4KUJ0_VERLO</name>
<reference evidence="5 6" key="1">
    <citation type="submission" date="2015-05" db="EMBL/GenBank/DDBJ databases">
        <authorList>
            <person name="Fogelqvist Johan"/>
        </authorList>
    </citation>
    <scope>NUCLEOTIDE SEQUENCE [LARGE SCALE GENOMIC DNA]</scope>
    <source>
        <strain evidence="4">VL1</strain>
        <strain evidence="3">VL2</strain>
    </source>
</reference>
<dbReference type="PANTHER" id="PTHR48081">
    <property type="entry name" value="AB HYDROLASE SUPERFAMILY PROTEIN C4A8.06C"/>
    <property type="match status" value="1"/>
</dbReference>
<dbReference type="STRING" id="100787.A0A0G4KUJ0"/>
<accession>A0A0G4KUJ0</accession>
<dbReference type="Pfam" id="PF20434">
    <property type="entry name" value="BD-FAE"/>
    <property type="match status" value="1"/>
</dbReference>
<evidence type="ECO:0000313" key="5">
    <source>
        <dbReference type="Proteomes" id="UP000044602"/>
    </source>
</evidence>
<keyword evidence="5" id="KW-1185">Reference proteome</keyword>
<evidence type="ECO:0000259" key="2">
    <source>
        <dbReference type="Pfam" id="PF20434"/>
    </source>
</evidence>
<dbReference type="Gene3D" id="3.40.50.1820">
    <property type="entry name" value="alpha/beta hydrolase"/>
    <property type="match status" value="1"/>
</dbReference>